<evidence type="ECO:0000313" key="7">
    <source>
        <dbReference type="EMBL" id="CBH46812.1"/>
    </source>
</evidence>
<comment type="catalytic activity">
    <reaction evidence="6">
        <text>a (3R)-hydroxyacyl-[ACP] + NADP(+) = a 3-oxoacyl-[ACP] + NADPH + H(+)</text>
        <dbReference type="Rhea" id="RHEA:17397"/>
        <dbReference type="Rhea" id="RHEA-COMP:9916"/>
        <dbReference type="Rhea" id="RHEA-COMP:9945"/>
        <dbReference type="ChEBI" id="CHEBI:15378"/>
        <dbReference type="ChEBI" id="CHEBI:57783"/>
        <dbReference type="ChEBI" id="CHEBI:58349"/>
        <dbReference type="ChEBI" id="CHEBI:78776"/>
        <dbReference type="ChEBI" id="CHEBI:78827"/>
        <dbReference type="EC" id="1.1.1.100"/>
    </reaction>
    <physiologicalReaction direction="right-to-left" evidence="6">
        <dbReference type="Rhea" id="RHEA:17399"/>
    </physiologicalReaction>
</comment>
<dbReference type="EMBL" id="FN563149">
    <property type="protein sequence ID" value="CBH46812.1"/>
    <property type="molecule type" value="Genomic_DNA"/>
</dbReference>
<protein>
    <recommendedName>
        <fullName evidence="5">3-oxoacyl-[acyl-carrier-protein] reductase MabA</fullName>
    </recommendedName>
</protein>
<accession>A0A3S5Y2M5</accession>
<dbReference type="Proteomes" id="UP001154400">
    <property type="component" value="Chromosome"/>
</dbReference>
<sequence>MCSLSEWTEDAMDLGVEQFGLGGRTALVTGAGRGVGAGIARVLAAAGATVAVNDLHADRAESVAETITEAGGQAVACPFDVTNVDATADALARTTEQVGDIDILVHNAGVPDGGGRPNKFVDMPPADWQLQIDLNLAATMRIVQAVLPRQIENGWGRIVQISSGASSRGLPIGVGAYGAAKAGSEALIRHLGVECGPHGVTANALALGLMEGLGRADDPAVQKMIRGIPIGRLGTGADVGAAILWLCSEAGGLVNAQVIHLNGGTVFGR</sequence>
<keyword evidence="3" id="KW-0134">Cell wall</keyword>
<dbReference type="PRINTS" id="PR00080">
    <property type="entry name" value="SDRFAMILY"/>
</dbReference>
<dbReference type="InterPro" id="IPR036291">
    <property type="entry name" value="NAD(P)-bd_dom_sf"/>
</dbReference>
<evidence type="ECO:0000313" key="8">
    <source>
        <dbReference type="Proteomes" id="UP000006892"/>
    </source>
</evidence>
<evidence type="ECO:0000256" key="3">
    <source>
        <dbReference type="ARBA" id="ARBA00022512"/>
    </source>
</evidence>
<keyword evidence="4" id="KW-0560">Oxidoreductase</keyword>
<dbReference type="InterPro" id="IPR050259">
    <property type="entry name" value="SDR"/>
</dbReference>
<dbReference type="PANTHER" id="PTHR42879:SF2">
    <property type="entry name" value="3-OXOACYL-[ACYL-CARRIER-PROTEIN] REDUCTASE FABG"/>
    <property type="match status" value="1"/>
</dbReference>
<comment type="subcellular location">
    <subcellularLocation>
        <location evidence="1">Secreted</location>
        <location evidence="1">Cell wall</location>
    </subcellularLocation>
</comment>
<dbReference type="SUPFAM" id="SSF51735">
    <property type="entry name" value="NAD(P)-binding Rossmann-fold domains"/>
    <property type="match status" value="1"/>
</dbReference>
<dbReference type="Gene3D" id="3.40.50.720">
    <property type="entry name" value="NAD(P)-binding Rossmann-like Domain"/>
    <property type="match status" value="1"/>
</dbReference>
<evidence type="ECO:0000256" key="4">
    <source>
        <dbReference type="ARBA" id="ARBA00023002"/>
    </source>
</evidence>
<dbReference type="Pfam" id="PF13561">
    <property type="entry name" value="adh_short_C2"/>
    <property type="match status" value="1"/>
</dbReference>
<gene>
    <name evidence="7" type="ordered locus">REQ_06950</name>
</gene>
<dbReference type="FunFam" id="3.40.50.720:FF:000173">
    <property type="entry name" value="3-oxoacyl-[acyl-carrier protein] reductase"/>
    <property type="match status" value="1"/>
</dbReference>
<dbReference type="PRINTS" id="PR00081">
    <property type="entry name" value="GDHRDH"/>
</dbReference>
<dbReference type="AlphaFoldDB" id="A0A3S5Y2M5"/>
<comment type="similarity">
    <text evidence="2">Belongs to the short-chain dehydrogenases/reductases (SDR) family.</text>
</comment>
<evidence type="ECO:0000256" key="2">
    <source>
        <dbReference type="ARBA" id="ARBA00006484"/>
    </source>
</evidence>
<evidence type="ECO:0000256" key="1">
    <source>
        <dbReference type="ARBA" id="ARBA00004191"/>
    </source>
</evidence>
<dbReference type="GO" id="GO:0004316">
    <property type="term" value="F:3-oxoacyl-[acyl-carrier-protein] reductase (NADPH) activity"/>
    <property type="evidence" value="ECO:0007669"/>
    <property type="project" value="UniProtKB-EC"/>
</dbReference>
<dbReference type="RefSeq" id="WP_005515588.1">
    <property type="nucleotide sequence ID" value="NC_014659.1"/>
</dbReference>
<reference evidence="7" key="1">
    <citation type="journal article" date="2010" name="PLoS Genet.">
        <title>The genome of a pathogenic rhodococcus: cooptive virulence underpinned by key gene acquisitions.</title>
        <authorList>
            <person name="Letek M."/>
            <person name="Gonzalez P."/>
            <person name="Macarthur I."/>
            <person name="Rodriguez H."/>
            <person name="Freeman T.C."/>
            <person name="Valero-Rello A."/>
            <person name="Blanco M."/>
            <person name="Buckley T."/>
            <person name="Cherevach I."/>
            <person name="Fahey R."/>
            <person name="Hapeshi A."/>
            <person name="Holdstock J."/>
            <person name="Leadon D."/>
            <person name="Navas J."/>
            <person name="Ocampo A."/>
            <person name="Quail M.A."/>
            <person name="Sanders M."/>
            <person name="Scortti M.M."/>
            <person name="Prescott J.F."/>
            <person name="Fogarty U."/>
            <person name="Meijer W.G."/>
            <person name="Parkhill J."/>
            <person name="Bentley S.D."/>
            <person name="Vazquez-Boland J.A."/>
        </authorList>
    </citation>
    <scope>NUCLEOTIDE SEQUENCE [LARGE SCALE GENOMIC DNA]</scope>
    <source>
        <strain evidence="7 8">103S</strain>
    </source>
</reference>
<evidence type="ECO:0000256" key="5">
    <source>
        <dbReference type="ARBA" id="ARBA00040781"/>
    </source>
</evidence>
<dbReference type="KEGG" id="req:REQ_06950"/>
<name>A0A3S5Y2M5_RHOH1</name>
<dbReference type="InterPro" id="IPR002347">
    <property type="entry name" value="SDR_fam"/>
</dbReference>
<organism evidence="7">
    <name type="scientific">Rhodococcus hoagii (strain 103S)</name>
    <name type="common">Rhodococcus equi</name>
    <dbReference type="NCBI Taxonomy" id="685727"/>
    <lineage>
        <taxon>Bacteria</taxon>
        <taxon>Bacillati</taxon>
        <taxon>Actinomycetota</taxon>
        <taxon>Actinomycetes</taxon>
        <taxon>Mycobacteriales</taxon>
        <taxon>Nocardiaceae</taxon>
        <taxon>Prescottella</taxon>
    </lineage>
</organism>
<dbReference type="PANTHER" id="PTHR42879">
    <property type="entry name" value="3-OXOACYL-(ACYL-CARRIER-PROTEIN) REDUCTASE"/>
    <property type="match status" value="1"/>
</dbReference>
<keyword evidence="3" id="KW-0964">Secreted</keyword>
<proteinExistence type="inferred from homology"/>
<evidence type="ECO:0000256" key="6">
    <source>
        <dbReference type="ARBA" id="ARBA00047400"/>
    </source>
</evidence>